<accession>A0A1E3U675</accession>
<dbReference type="Proteomes" id="UP000094271">
    <property type="component" value="Unassembled WGS sequence"/>
</dbReference>
<evidence type="ECO:0000313" key="1">
    <source>
        <dbReference type="EMBL" id="ODR37945.1"/>
    </source>
</evidence>
<dbReference type="AlphaFoldDB" id="A0A1E3U675"/>
<proteinExistence type="predicted"/>
<name>A0A1E3U675_9FIRM</name>
<reference evidence="1 2" key="1">
    <citation type="submission" date="2016-08" db="EMBL/GenBank/DDBJ databases">
        <authorList>
            <person name="Seilhamer J.J."/>
        </authorList>
    </citation>
    <scope>NUCLEOTIDE SEQUENCE [LARGE SCALE GENOMIC DNA]</scope>
    <source>
        <strain evidence="1 2">NML150140-1</strain>
    </source>
</reference>
<evidence type="ECO:0000313" key="2">
    <source>
        <dbReference type="Proteomes" id="UP000094271"/>
    </source>
</evidence>
<sequence length="75" mass="8167">MQHHIVAHIDAHMGNARCVISADKEDEIPRLHIGAGNRRTDIVKPLRTQPSGVDKSAVCEDIADESRTVKGSGRV</sequence>
<gene>
    <name evidence="1" type="ORF">BEI59_34330</name>
</gene>
<dbReference type="EMBL" id="MEHA01000047">
    <property type="protein sequence ID" value="ODR37945.1"/>
    <property type="molecule type" value="Genomic_DNA"/>
</dbReference>
<protein>
    <submittedName>
        <fullName evidence="1">Uncharacterized protein</fullName>
    </submittedName>
</protein>
<comment type="caution">
    <text evidence="1">The sequence shown here is derived from an EMBL/GenBank/DDBJ whole genome shotgun (WGS) entry which is preliminary data.</text>
</comment>
<organism evidence="1 2">
    <name type="scientific">Eisenbergiella tayi</name>
    <dbReference type="NCBI Taxonomy" id="1432052"/>
    <lineage>
        <taxon>Bacteria</taxon>
        <taxon>Bacillati</taxon>
        <taxon>Bacillota</taxon>
        <taxon>Clostridia</taxon>
        <taxon>Lachnospirales</taxon>
        <taxon>Lachnospiraceae</taxon>
        <taxon>Eisenbergiella</taxon>
    </lineage>
</organism>